<evidence type="ECO:0000256" key="3">
    <source>
        <dbReference type="ARBA" id="ARBA00022475"/>
    </source>
</evidence>
<evidence type="ECO:0000256" key="6">
    <source>
        <dbReference type="ARBA" id="ARBA00023136"/>
    </source>
</evidence>
<evidence type="ECO:0000313" key="9">
    <source>
        <dbReference type="Proteomes" id="UP000678281"/>
    </source>
</evidence>
<dbReference type="PANTHER" id="PTHR33884:SF7">
    <property type="entry name" value="BSL8023 PROTEIN"/>
    <property type="match status" value="1"/>
</dbReference>
<comment type="subcellular location">
    <subcellularLocation>
        <location evidence="1">Cell membrane</location>
        <topology evidence="1">Multi-pass membrane protein</topology>
    </subcellularLocation>
</comment>
<evidence type="ECO:0000256" key="4">
    <source>
        <dbReference type="ARBA" id="ARBA00022692"/>
    </source>
</evidence>
<evidence type="ECO:0000256" key="5">
    <source>
        <dbReference type="ARBA" id="ARBA00022989"/>
    </source>
</evidence>
<gene>
    <name evidence="8" type="ORF">KD146_01825</name>
</gene>
<keyword evidence="3" id="KW-1003">Cell membrane</keyword>
<proteinExistence type="inferred from homology"/>
<feature type="transmembrane region" description="Helical" evidence="7">
    <location>
        <begin position="59"/>
        <end position="79"/>
    </location>
</feature>
<dbReference type="Proteomes" id="UP000678281">
    <property type="component" value="Unassembled WGS sequence"/>
</dbReference>
<comment type="caution">
    <text evidence="8">The sequence shown here is derived from an EMBL/GenBank/DDBJ whole genome shotgun (WGS) entry which is preliminary data.</text>
</comment>
<keyword evidence="9" id="KW-1185">Reference proteome</keyword>
<reference evidence="8" key="1">
    <citation type="submission" date="2021-04" db="EMBL/GenBank/DDBJ databases">
        <title>Devosia litorisediminis sp. nov., isolated from a sand dune.</title>
        <authorList>
            <person name="Park S."/>
            <person name="Yoon J.-H."/>
        </authorList>
    </citation>
    <scope>NUCLEOTIDE SEQUENCE</scope>
    <source>
        <strain evidence="8">BSSL-BM10</strain>
    </source>
</reference>
<feature type="transmembrane region" description="Helical" evidence="7">
    <location>
        <begin position="27"/>
        <end position="47"/>
    </location>
</feature>
<comment type="similarity">
    <text evidence="2">Belongs to the UPF0410 family.</text>
</comment>
<dbReference type="InterPro" id="IPR007341">
    <property type="entry name" value="Transgly_assoc"/>
</dbReference>
<protein>
    <submittedName>
        <fullName evidence="8">GlsB/YeaQ/YmgE family stress response membrane protein</fullName>
    </submittedName>
</protein>
<organism evidence="8 9">
    <name type="scientific">Devosia litorisediminis</name>
    <dbReference type="NCBI Taxonomy" id="2829817"/>
    <lineage>
        <taxon>Bacteria</taxon>
        <taxon>Pseudomonadati</taxon>
        <taxon>Pseudomonadota</taxon>
        <taxon>Alphaproteobacteria</taxon>
        <taxon>Hyphomicrobiales</taxon>
        <taxon>Devosiaceae</taxon>
        <taxon>Devosia</taxon>
    </lineage>
</organism>
<evidence type="ECO:0000256" key="1">
    <source>
        <dbReference type="ARBA" id="ARBA00004651"/>
    </source>
</evidence>
<dbReference type="PANTHER" id="PTHR33884">
    <property type="entry name" value="UPF0410 PROTEIN YMGE"/>
    <property type="match status" value="1"/>
</dbReference>
<keyword evidence="6 7" id="KW-0472">Membrane</keyword>
<keyword evidence="4 7" id="KW-0812">Transmembrane</keyword>
<dbReference type="AlphaFoldDB" id="A0A942E8R1"/>
<dbReference type="GO" id="GO:0005886">
    <property type="term" value="C:plasma membrane"/>
    <property type="evidence" value="ECO:0007669"/>
    <property type="project" value="UniProtKB-SubCell"/>
</dbReference>
<accession>A0A942E8R1</accession>
<dbReference type="EMBL" id="JAGXTP010000001">
    <property type="protein sequence ID" value="MBS3847425.1"/>
    <property type="molecule type" value="Genomic_DNA"/>
</dbReference>
<evidence type="ECO:0000256" key="7">
    <source>
        <dbReference type="SAM" id="Phobius"/>
    </source>
</evidence>
<name>A0A942E8R1_9HYPH</name>
<evidence type="ECO:0000313" key="8">
    <source>
        <dbReference type="EMBL" id="MBS3847425.1"/>
    </source>
</evidence>
<keyword evidence="5 7" id="KW-1133">Transmembrane helix</keyword>
<evidence type="ECO:0000256" key="2">
    <source>
        <dbReference type="ARBA" id="ARBA00011006"/>
    </source>
</evidence>
<dbReference type="RefSeq" id="WP_212657048.1">
    <property type="nucleotide sequence ID" value="NZ_JAGXTP010000001.1"/>
</dbReference>
<dbReference type="Pfam" id="PF04226">
    <property type="entry name" value="Transgly_assoc"/>
    <property type="match status" value="1"/>
</dbReference>
<sequence>MGILWAIIVGFLAGLIAKWITPGDNKPSGFILTTVLGIVGSLLATWLGQAIGWYGAGDGAGFIASIVGAVIILLVWTQLARR</sequence>